<gene>
    <name evidence="1" type="ORF">QIS96_07385</name>
</gene>
<reference evidence="1 2" key="1">
    <citation type="submission" date="2023-05" db="EMBL/GenBank/DDBJ databases">
        <title>Draft genome sequence of Streptomyces sp. B-S-A6 isolated from a cave soil in Thailand.</title>
        <authorList>
            <person name="Chamroensaksri N."/>
            <person name="Muangham S."/>
        </authorList>
    </citation>
    <scope>NUCLEOTIDE SEQUENCE [LARGE SCALE GENOMIC DNA]</scope>
    <source>
        <strain evidence="1 2">B-S-A6</strain>
    </source>
</reference>
<dbReference type="EMBL" id="JASCIQ010000006">
    <property type="protein sequence ID" value="MDI3403647.1"/>
    <property type="molecule type" value="Genomic_DNA"/>
</dbReference>
<protein>
    <submittedName>
        <fullName evidence="1">Uncharacterized protein</fullName>
    </submittedName>
</protein>
<sequence length="71" mass="7048">MTDEVGVVTGELTVAVEELPGGAVGVTVQYVGAEEWYTVSGSPVPAGGLLAGVFEEVVARVRRGGGATVSG</sequence>
<keyword evidence="2" id="KW-1185">Reference proteome</keyword>
<dbReference type="Proteomes" id="UP001223978">
    <property type="component" value="Unassembled WGS sequence"/>
</dbReference>
<accession>A0ABT6S6C6</accession>
<evidence type="ECO:0000313" key="2">
    <source>
        <dbReference type="Proteomes" id="UP001223978"/>
    </source>
</evidence>
<organism evidence="1 2">
    <name type="scientific">Streptomyces cavernicola</name>
    <dbReference type="NCBI Taxonomy" id="3043613"/>
    <lineage>
        <taxon>Bacteria</taxon>
        <taxon>Bacillati</taxon>
        <taxon>Actinomycetota</taxon>
        <taxon>Actinomycetes</taxon>
        <taxon>Kitasatosporales</taxon>
        <taxon>Streptomycetaceae</taxon>
        <taxon>Streptomyces</taxon>
    </lineage>
</organism>
<name>A0ABT6S6C6_9ACTN</name>
<comment type="caution">
    <text evidence="1">The sequence shown here is derived from an EMBL/GenBank/DDBJ whole genome shotgun (WGS) entry which is preliminary data.</text>
</comment>
<proteinExistence type="predicted"/>
<evidence type="ECO:0000313" key="1">
    <source>
        <dbReference type="EMBL" id="MDI3403647.1"/>
    </source>
</evidence>